<proteinExistence type="inferred from homology"/>
<dbReference type="InterPro" id="IPR045082">
    <property type="entry name" value="ATP_syn_F0_a_bact/chloroplast"/>
</dbReference>
<dbReference type="InterPro" id="IPR000568">
    <property type="entry name" value="ATP_synth_F0_asu"/>
</dbReference>
<evidence type="ECO:0000256" key="8">
    <source>
        <dbReference type="ARBA" id="ARBA00023065"/>
    </source>
</evidence>
<dbReference type="HAMAP" id="MF_01393">
    <property type="entry name" value="ATP_synth_a_bact"/>
    <property type="match status" value="1"/>
</dbReference>
<name>A0A3L9DZ57_9STRE</name>
<dbReference type="RefSeq" id="WP_121834297.1">
    <property type="nucleotide sequence ID" value="NZ_CP163513.1"/>
</dbReference>
<dbReference type="PANTHER" id="PTHR42823">
    <property type="entry name" value="ATP SYNTHASE SUBUNIT A, CHLOROPLASTIC"/>
    <property type="match status" value="1"/>
</dbReference>
<dbReference type="AlphaFoldDB" id="A0A3L9DZ57"/>
<reference evidence="13 14" key="1">
    <citation type="submission" date="2018-10" db="EMBL/GenBank/DDBJ databases">
        <title>Streptococcus hillyeri sp. nov., isolated from equine tracheal sample.</title>
        <authorList>
            <person name="Macfadyen A.C."/>
            <person name="Waller A."/>
            <person name="Paterson G.K."/>
        </authorList>
    </citation>
    <scope>NUCLEOTIDE SEQUENCE [LARGE SCALE GENOMIC DNA]</scope>
    <source>
        <strain evidence="13 14">28462</strain>
    </source>
</reference>
<dbReference type="CDD" id="cd00310">
    <property type="entry name" value="ATP-synt_Fo_a_6"/>
    <property type="match status" value="1"/>
</dbReference>
<evidence type="ECO:0000256" key="5">
    <source>
        <dbReference type="ARBA" id="ARBA00022692"/>
    </source>
</evidence>
<comment type="function">
    <text evidence="11 12">Key component of the proton channel; it plays a direct role in the translocation of protons across the membrane.</text>
</comment>
<dbReference type="NCBIfam" id="TIGR01131">
    <property type="entry name" value="ATP_synt_6_or_A"/>
    <property type="match status" value="1"/>
</dbReference>
<dbReference type="InterPro" id="IPR035908">
    <property type="entry name" value="F0_ATP_A_sf"/>
</dbReference>
<accession>A0A3L9DZ57</accession>
<keyword evidence="4 11" id="KW-0138">CF(0)</keyword>
<dbReference type="PRINTS" id="PR00123">
    <property type="entry name" value="ATPASEA"/>
</dbReference>
<evidence type="ECO:0000313" key="13">
    <source>
        <dbReference type="EMBL" id="RLY05167.1"/>
    </source>
</evidence>
<dbReference type="Gene3D" id="1.20.120.220">
    <property type="entry name" value="ATP synthase, F0 complex, subunit A"/>
    <property type="match status" value="1"/>
</dbReference>
<feature type="transmembrane region" description="Helical" evidence="11">
    <location>
        <begin position="197"/>
        <end position="220"/>
    </location>
</feature>
<dbReference type="OrthoDB" id="9789241at2"/>
<keyword evidence="7 11" id="KW-1133">Transmembrane helix</keyword>
<keyword evidence="9 11" id="KW-0472">Membrane</keyword>
<evidence type="ECO:0000256" key="7">
    <source>
        <dbReference type="ARBA" id="ARBA00022989"/>
    </source>
</evidence>
<dbReference type="PANTHER" id="PTHR42823:SF3">
    <property type="entry name" value="ATP SYNTHASE SUBUNIT A, CHLOROPLASTIC"/>
    <property type="match status" value="1"/>
</dbReference>
<dbReference type="GO" id="GO:0042777">
    <property type="term" value="P:proton motive force-driven plasma membrane ATP synthesis"/>
    <property type="evidence" value="ECO:0007669"/>
    <property type="project" value="TreeGrafter"/>
</dbReference>
<protein>
    <recommendedName>
        <fullName evidence="11 12">ATP synthase subunit a</fullName>
    </recommendedName>
    <alternativeName>
        <fullName evidence="11">ATP synthase F0 sector subunit a</fullName>
    </alternativeName>
    <alternativeName>
        <fullName evidence="11">F-ATPase subunit 6</fullName>
    </alternativeName>
</protein>
<dbReference type="EMBL" id="RCVM01000001">
    <property type="protein sequence ID" value="RLY05167.1"/>
    <property type="molecule type" value="Genomic_DNA"/>
</dbReference>
<evidence type="ECO:0000256" key="11">
    <source>
        <dbReference type="HAMAP-Rule" id="MF_01393"/>
    </source>
</evidence>
<feature type="transmembrane region" description="Helical" evidence="11">
    <location>
        <begin position="163"/>
        <end position="185"/>
    </location>
</feature>
<evidence type="ECO:0000256" key="3">
    <source>
        <dbReference type="ARBA" id="ARBA00022448"/>
    </source>
</evidence>
<dbReference type="InterPro" id="IPR023011">
    <property type="entry name" value="ATP_synth_F0_asu_AS"/>
</dbReference>
<organism evidence="13 14">
    <name type="scientific">Streptococcus hillyeri</name>
    <dbReference type="NCBI Taxonomy" id="2282420"/>
    <lineage>
        <taxon>Bacteria</taxon>
        <taxon>Bacillati</taxon>
        <taxon>Bacillota</taxon>
        <taxon>Bacilli</taxon>
        <taxon>Lactobacillales</taxon>
        <taxon>Streptococcaceae</taxon>
        <taxon>Streptococcus</taxon>
    </lineage>
</organism>
<dbReference type="GO" id="GO:0046933">
    <property type="term" value="F:proton-transporting ATP synthase activity, rotational mechanism"/>
    <property type="evidence" value="ECO:0007669"/>
    <property type="project" value="UniProtKB-UniRule"/>
</dbReference>
<evidence type="ECO:0000256" key="2">
    <source>
        <dbReference type="ARBA" id="ARBA00006810"/>
    </source>
</evidence>
<evidence type="ECO:0000256" key="10">
    <source>
        <dbReference type="ARBA" id="ARBA00023310"/>
    </source>
</evidence>
<keyword evidence="8 11" id="KW-0406">Ion transport</keyword>
<gene>
    <name evidence="11 13" type="primary">atpB</name>
    <name evidence="13" type="ORF">EAF07_00240</name>
</gene>
<dbReference type="NCBIfam" id="NF004479">
    <property type="entry name" value="PRK05815.1-4"/>
    <property type="match status" value="1"/>
</dbReference>
<keyword evidence="6 11" id="KW-0375">Hydrogen ion transport</keyword>
<evidence type="ECO:0000256" key="12">
    <source>
        <dbReference type="RuleBase" id="RU000483"/>
    </source>
</evidence>
<keyword evidence="5 11" id="KW-0812">Transmembrane</keyword>
<dbReference type="GO" id="GO:0045259">
    <property type="term" value="C:proton-transporting ATP synthase complex"/>
    <property type="evidence" value="ECO:0007669"/>
    <property type="project" value="UniProtKB-KW"/>
</dbReference>
<keyword evidence="11" id="KW-1003">Cell membrane</keyword>
<keyword evidence="13" id="KW-0378">Hydrolase</keyword>
<feature type="transmembrane region" description="Helical" evidence="11">
    <location>
        <begin position="75"/>
        <end position="94"/>
    </location>
</feature>
<sequence length="237" mass="26473">MDHSTPSVHLGPIVIDLTILSMSLLTVLLAFGFIFWASRKMTLKPVGKQNVLEYAYEFVYGVAKGNLGETYARKYLLFLFSLFMFLLIGNNIGLVTKLESGSGENLWMSPTANMMFDFGLSLIVTVVCHVEGVRQRGFKAYLKGFVTPAYMTPMNIIEEFANFLSLALRLYGNIFAGEVLIGLLVQLSQAHVLWQPISFLLTVLWIAFSVFVSCLQAYVFTMLTSLYLGNKVNGHGH</sequence>
<feature type="transmembrane region" description="Helical" evidence="11">
    <location>
        <begin position="114"/>
        <end position="133"/>
    </location>
</feature>
<evidence type="ECO:0000256" key="9">
    <source>
        <dbReference type="ARBA" id="ARBA00023136"/>
    </source>
</evidence>
<keyword evidence="10 11" id="KW-0066">ATP synthesis</keyword>
<evidence type="ECO:0000256" key="1">
    <source>
        <dbReference type="ARBA" id="ARBA00004141"/>
    </source>
</evidence>
<comment type="subcellular location">
    <subcellularLocation>
        <location evidence="11 12">Cell membrane</location>
        <topology evidence="11 12">Multi-pass membrane protein</topology>
    </subcellularLocation>
    <subcellularLocation>
        <location evidence="1">Membrane</location>
        <topology evidence="1">Multi-pass membrane protein</topology>
    </subcellularLocation>
</comment>
<feature type="transmembrane region" description="Helical" evidence="11">
    <location>
        <begin position="12"/>
        <end position="36"/>
    </location>
</feature>
<keyword evidence="3 11" id="KW-0813">Transport</keyword>
<dbReference type="SUPFAM" id="SSF81336">
    <property type="entry name" value="F1F0 ATP synthase subunit A"/>
    <property type="match status" value="1"/>
</dbReference>
<comment type="caution">
    <text evidence="13">The sequence shown here is derived from an EMBL/GenBank/DDBJ whole genome shotgun (WGS) entry which is preliminary data.</text>
</comment>
<dbReference type="Pfam" id="PF00119">
    <property type="entry name" value="ATP-synt_A"/>
    <property type="match status" value="1"/>
</dbReference>
<dbReference type="Proteomes" id="UP000279194">
    <property type="component" value="Unassembled WGS sequence"/>
</dbReference>
<dbReference type="GO" id="GO:0016787">
    <property type="term" value="F:hydrolase activity"/>
    <property type="evidence" value="ECO:0007669"/>
    <property type="project" value="UniProtKB-KW"/>
</dbReference>
<keyword evidence="14" id="KW-1185">Reference proteome</keyword>
<evidence type="ECO:0000256" key="4">
    <source>
        <dbReference type="ARBA" id="ARBA00022547"/>
    </source>
</evidence>
<dbReference type="GO" id="GO:0005886">
    <property type="term" value="C:plasma membrane"/>
    <property type="evidence" value="ECO:0007669"/>
    <property type="project" value="UniProtKB-SubCell"/>
</dbReference>
<evidence type="ECO:0000256" key="6">
    <source>
        <dbReference type="ARBA" id="ARBA00022781"/>
    </source>
</evidence>
<evidence type="ECO:0000313" key="14">
    <source>
        <dbReference type="Proteomes" id="UP000279194"/>
    </source>
</evidence>
<dbReference type="PROSITE" id="PS00449">
    <property type="entry name" value="ATPASE_A"/>
    <property type="match status" value="1"/>
</dbReference>
<comment type="similarity">
    <text evidence="2 11 12">Belongs to the ATPase A chain family.</text>
</comment>